<dbReference type="EMBL" id="VYZN01000070">
    <property type="protein sequence ID" value="KAE9524265.1"/>
    <property type="molecule type" value="Genomic_DNA"/>
</dbReference>
<protein>
    <recommendedName>
        <fullName evidence="5">THAP-type domain-containing protein</fullName>
    </recommendedName>
</protein>
<evidence type="ECO:0000259" key="2">
    <source>
        <dbReference type="Pfam" id="PF21787"/>
    </source>
</evidence>
<accession>A0A6G0T1N9</accession>
<evidence type="ECO:0008006" key="5">
    <source>
        <dbReference type="Google" id="ProtNLM"/>
    </source>
</evidence>
<feature type="non-terminal residue" evidence="3">
    <location>
        <position position="347"/>
    </location>
</feature>
<feature type="domain" description="Transposable element P transposase-like RNase H" evidence="2">
    <location>
        <begin position="178"/>
        <end position="300"/>
    </location>
</feature>
<dbReference type="OrthoDB" id="6621548at2759"/>
<evidence type="ECO:0000313" key="3">
    <source>
        <dbReference type="EMBL" id="KAE9524265.1"/>
    </source>
</evidence>
<dbReference type="Proteomes" id="UP000475862">
    <property type="component" value="Unassembled WGS sequence"/>
</dbReference>
<reference evidence="3 4" key="1">
    <citation type="submission" date="2019-08" db="EMBL/GenBank/DDBJ databases">
        <title>The genome of the soybean aphid Biotype 1, its phylome, world population structure and adaptation to the North American continent.</title>
        <authorList>
            <person name="Giordano R."/>
            <person name="Donthu R.K."/>
            <person name="Hernandez A.G."/>
            <person name="Wright C.L."/>
            <person name="Zimin A.V."/>
        </authorList>
    </citation>
    <scope>NUCLEOTIDE SEQUENCE [LARGE SCALE GENOMIC DNA]</scope>
    <source>
        <tissue evidence="3">Whole aphids</tissue>
    </source>
</reference>
<dbReference type="Pfam" id="PF12017">
    <property type="entry name" value="Tnp_P_element"/>
    <property type="match status" value="1"/>
</dbReference>
<comment type="caution">
    <text evidence="3">The sequence shown here is derived from an EMBL/GenBank/DDBJ whole genome shotgun (WGS) entry which is preliminary data.</text>
</comment>
<keyword evidence="4" id="KW-1185">Reference proteome</keyword>
<evidence type="ECO:0000259" key="1">
    <source>
        <dbReference type="Pfam" id="PF12017"/>
    </source>
</evidence>
<sequence length="347" mass="39503">MFQVFSRSQGRLTIPPVSSPEAYIYFVNFFRVVEFLYFSLRKNTNNSILKMGSGHTMSLKLQYYLLELKYATAYLRPRVVHLRLEGYGQMRPKDKIIISTLIDKLSHAKQFLTMLRVYKTDNTCVLLSDGSCYSHIKFALTLHFYSPSAYDYVRSIFSKSLPHVSTLSKWYSTINGLPEFFSKSFKVISMKVEEMKKRGKIFGCMIMDEMSTRHQGCADYGLGNTARQADNLPFAKDAFVIVVVGMNISWKIPVAFYLLAGITTDEKASIILRLYKTGIKIKTLTFDGAANNLAMSNVLGAKLLYPDLKPSFELPSSKENIHIILDPCHMVKWTDWTSAAALLCKEN</sequence>
<dbReference type="Pfam" id="PF21787">
    <property type="entry name" value="TNP-like_RNaseH_N"/>
    <property type="match status" value="1"/>
</dbReference>
<organism evidence="3 4">
    <name type="scientific">Aphis glycines</name>
    <name type="common">Soybean aphid</name>
    <dbReference type="NCBI Taxonomy" id="307491"/>
    <lineage>
        <taxon>Eukaryota</taxon>
        <taxon>Metazoa</taxon>
        <taxon>Ecdysozoa</taxon>
        <taxon>Arthropoda</taxon>
        <taxon>Hexapoda</taxon>
        <taxon>Insecta</taxon>
        <taxon>Pterygota</taxon>
        <taxon>Neoptera</taxon>
        <taxon>Paraneoptera</taxon>
        <taxon>Hemiptera</taxon>
        <taxon>Sternorrhyncha</taxon>
        <taxon>Aphidomorpha</taxon>
        <taxon>Aphidoidea</taxon>
        <taxon>Aphididae</taxon>
        <taxon>Aphidini</taxon>
        <taxon>Aphis</taxon>
        <taxon>Aphis</taxon>
    </lineage>
</organism>
<dbReference type="InterPro" id="IPR021896">
    <property type="entry name" value="THAP9-like_HTH"/>
</dbReference>
<name>A0A6G0T1N9_APHGL</name>
<feature type="domain" description="THAP9-like helix-turn-helix" evidence="1">
    <location>
        <begin position="137"/>
        <end position="170"/>
    </location>
</feature>
<gene>
    <name evidence="3" type="ORF">AGLY_015304</name>
</gene>
<evidence type="ECO:0000313" key="4">
    <source>
        <dbReference type="Proteomes" id="UP000475862"/>
    </source>
</evidence>
<proteinExistence type="predicted"/>
<dbReference type="AlphaFoldDB" id="A0A6G0T1N9"/>
<dbReference type="InterPro" id="IPR048365">
    <property type="entry name" value="TNP-like_RNaseH_N"/>
</dbReference>